<sequence length="274" mass="32315">MLENISNSLLSSEGFTRLYESSLQYSQPIKNLIDRVLINYEVVNFTFVRVYDDESASVITLDRMMVYKLFRSVVEGNDPLLCYGHILPIYDRVDIYPNDVQGKIFQEMGWDVDGLQSVTLEYDLGVYKDTFTFLIKYSDNGKRSLLLSYHVLHNLVIYFYQIFPMVFEYKFYYGKYKSYSSAGFEQATVDRFTPFDYLEKNVRIDKRSNQILQIYCVGARCEKKLAVALNRSVRTVENNIERIKNDLLLSSKKEVEMYLQIYYLEQVQLFLSKN</sequence>
<organism evidence="1 2">
    <name type="scientific">Piscirickettsia litoralis</name>
    <dbReference type="NCBI Taxonomy" id="1891921"/>
    <lineage>
        <taxon>Bacteria</taxon>
        <taxon>Pseudomonadati</taxon>
        <taxon>Pseudomonadota</taxon>
        <taxon>Gammaproteobacteria</taxon>
        <taxon>Thiotrichales</taxon>
        <taxon>Piscirickettsiaceae</taxon>
        <taxon>Piscirickettsia</taxon>
    </lineage>
</organism>
<reference evidence="1 2" key="1">
    <citation type="submission" date="2016-08" db="EMBL/GenBank/DDBJ databases">
        <title>Draft genome sequence of Candidatus Piscirickettsia litoralis, from seawater.</title>
        <authorList>
            <person name="Wan X."/>
            <person name="Lee A.J."/>
            <person name="Hou S."/>
            <person name="Donachie S.P."/>
        </authorList>
    </citation>
    <scope>NUCLEOTIDE SEQUENCE [LARGE SCALE GENOMIC DNA]</scope>
    <source>
        <strain evidence="1 2">Y2</strain>
    </source>
</reference>
<dbReference type="RefSeq" id="WP_069311761.1">
    <property type="nucleotide sequence ID" value="NZ_MDTU01000001.1"/>
</dbReference>
<proteinExistence type="predicted"/>
<comment type="caution">
    <text evidence="1">The sequence shown here is derived from an EMBL/GenBank/DDBJ whole genome shotgun (WGS) entry which is preliminary data.</text>
</comment>
<gene>
    <name evidence="1" type="ORF">BGC07_02030</name>
</gene>
<dbReference type="Proteomes" id="UP000094329">
    <property type="component" value="Unassembled WGS sequence"/>
</dbReference>
<dbReference type="EMBL" id="MDTU01000001">
    <property type="protein sequence ID" value="ODN41960.1"/>
    <property type="molecule type" value="Genomic_DNA"/>
</dbReference>
<evidence type="ECO:0000313" key="1">
    <source>
        <dbReference type="EMBL" id="ODN41960.1"/>
    </source>
</evidence>
<accession>A0ABX3A3M7</accession>
<evidence type="ECO:0000313" key="2">
    <source>
        <dbReference type="Proteomes" id="UP000094329"/>
    </source>
</evidence>
<protein>
    <recommendedName>
        <fullName evidence="3">HTH luxR-type domain-containing protein</fullName>
    </recommendedName>
</protein>
<evidence type="ECO:0008006" key="3">
    <source>
        <dbReference type="Google" id="ProtNLM"/>
    </source>
</evidence>
<keyword evidence="2" id="KW-1185">Reference proteome</keyword>
<name>A0ABX3A3M7_9GAMM</name>